<dbReference type="Gene3D" id="2.40.160.50">
    <property type="entry name" value="membrane protein fhac: a member of the omp85/tpsb transporter family"/>
    <property type="match status" value="1"/>
</dbReference>
<dbReference type="GO" id="GO:0009279">
    <property type="term" value="C:cell outer membrane"/>
    <property type="evidence" value="ECO:0007669"/>
    <property type="project" value="UniProtKB-SubCell"/>
</dbReference>
<dbReference type="InterPro" id="IPR013686">
    <property type="entry name" value="Polypept-transport_assoc_ShlB"/>
</dbReference>
<dbReference type="GO" id="GO:0046819">
    <property type="term" value="P:protein secretion by the type V secretion system"/>
    <property type="evidence" value="ECO:0007669"/>
    <property type="project" value="TreeGrafter"/>
</dbReference>
<dbReference type="InterPro" id="IPR051544">
    <property type="entry name" value="TPS_OM_transporter"/>
</dbReference>
<keyword evidence="4" id="KW-1134">Transmembrane beta strand</keyword>
<dbReference type="GO" id="GO:0098046">
    <property type="term" value="C:type V protein secretion system complex"/>
    <property type="evidence" value="ECO:0007669"/>
    <property type="project" value="TreeGrafter"/>
</dbReference>
<dbReference type="PANTHER" id="PTHR34597">
    <property type="entry name" value="SLR1661 PROTEIN"/>
    <property type="match status" value="1"/>
</dbReference>
<evidence type="ECO:0000256" key="3">
    <source>
        <dbReference type="ARBA" id="ARBA00022448"/>
    </source>
</evidence>
<name>A0A1C3RFG5_9PROT</name>
<accession>A0A1C3RFG5</accession>
<evidence type="ECO:0000256" key="6">
    <source>
        <dbReference type="ARBA" id="ARBA00022927"/>
    </source>
</evidence>
<keyword evidence="5" id="KW-0812">Transmembrane</keyword>
<gene>
    <name evidence="10" type="ORF">MTBPR1_150038</name>
</gene>
<keyword evidence="7" id="KW-0472">Membrane</keyword>
<dbReference type="STRING" id="1867952.MTBPR1_150038"/>
<dbReference type="Pfam" id="PF08479">
    <property type="entry name" value="POTRA_2"/>
    <property type="match status" value="1"/>
</dbReference>
<keyword evidence="11" id="KW-1185">Reference proteome</keyword>
<keyword evidence="8" id="KW-0998">Cell outer membrane</keyword>
<evidence type="ECO:0000313" key="11">
    <source>
        <dbReference type="Proteomes" id="UP000231658"/>
    </source>
</evidence>
<keyword evidence="6" id="KW-0653">Protein transport</keyword>
<dbReference type="PROSITE" id="PS51779">
    <property type="entry name" value="POTRA"/>
    <property type="match status" value="1"/>
</dbReference>
<dbReference type="AlphaFoldDB" id="A0A1C3RFG5"/>
<feature type="domain" description="POTRA" evidence="9">
    <location>
        <begin position="81"/>
        <end position="155"/>
    </location>
</feature>
<dbReference type="Proteomes" id="UP000231658">
    <property type="component" value="Unassembled WGS sequence"/>
</dbReference>
<dbReference type="PANTHER" id="PTHR34597:SF1">
    <property type="entry name" value="HEME_HEMOPEXIN TRANSPORTER PROTEIN HUXB"/>
    <property type="match status" value="1"/>
</dbReference>
<dbReference type="Pfam" id="PF03865">
    <property type="entry name" value="ShlB"/>
    <property type="match status" value="1"/>
</dbReference>
<evidence type="ECO:0000256" key="1">
    <source>
        <dbReference type="ARBA" id="ARBA00004442"/>
    </source>
</evidence>
<comment type="similarity">
    <text evidence="2">Belongs to the TPS (TC 1.B.20) family.</text>
</comment>
<comment type="subcellular location">
    <subcellularLocation>
        <location evidence="1">Cell outer membrane</location>
    </subcellularLocation>
</comment>
<evidence type="ECO:0000256" key="8">
    <source>
        <dbReference type="ARBA" id="ARBA00023237"/>
    </source>
</evidence>
<evidence type="ECO:0000313" key="10">
    <source>
        <dbReference type="EMBL" id="SCA55991.1"/>
    </source>
</evidence>
<dbReference type="OrthoDB" id="7439045at2"/>
<reference evidence="10 11" key="1">
    <citation type="submission" date="2016-07" db="EMBL/GenBank/DDBJ databases">
        <authorList>
            <person name="Lefevre C.T."/>
        </authorList>
    </citation>
    <scope>NUCLEOTIDE SEQUENCE [LARGE SCALE GENOMIC DNA]</scope>
    <source>
        <strain evidence="10">PR1</strain>
    </source>
</reference>
<organism evidence="10 11">
    <name type="scientific">Candidatus Terasakiella magnetica</name>
    <dbReference type="NCBI Taxonomy" id="1867952"/>
    <lineage>
        <taxon>Bacteria</taxon>
        <taxon>Pseudomonadati</taxon>
        <taxon>Pseudomonadota</taxon>
        <taxon>Alphaproteobacteria</taxon>
        <taxon>Rhodospirillales</taxon>
        <taxon>Terasakiellaceae</taxon>
        <taxon>Terasakiella</taxon>
    </lineage>
</organism>
<evidence type="ECO:0000256" key="5">
    <source>
        <dbReference type="ARBA" id="ARBA00022692"/>
    </source>
</evidence>
<evidence type="ECO:0000256" key="7">
    <source>
        <dbReference type="ARBA" id="ARBA00023136"/>
    </source>
</evidence>
<dbReference type="GO" id="GO:0008320">
    <property type="term" value="F:protein transmembrane transporter activity"/>
    <property type="evidence" value="ECO:0007669"/>
    <property type="project" value="TreeGrafter"/>
</dbReference>
<dbReference type="InterPro" id="IPR034746">
    <property type="entry name" value="POTRA"/>
</dbReference>
<protein>
    <submittedName>
        <fullName evidence="10">Polypeptide-transport-associated domain-containing protein</fullName>
    </submittedName>
</protein>
<evidence type="ECO:0000256" key="2">
    <source>
        <dbReference type="ARBA" id="ARBA00009055"/>
    </source>
</evidence>
<dbReference type="InterPro" id="IPR005565">
    <property type="entry name" value="Hemolysn_activator_HlyB_C"/>
</dbReference>
<proteinExistence type="inferred from homology"/>
<dbReference type="RefSeq" id="WP_083222927.1">
    <property type="nucleotide sequence ID" value="NZ_FLYE01000007.1"/>
</dbReference>
<evidence type="ECO:0000256" key="4">
    <source>
        <dbReference type="ARBA" id="ARBA00022452"/>
    </source>
</evidence>
<dbReference type="Gene3D" id="3.10.20.310">
    <property type="entry name" value="membrane protein fhac"/>
    <property type="match status" value="1"/>
</dbReference>
<evidence type="ECO:0000259" key="9">
    <source>
        <dbReference type="PROSITE" id="PS51779"/>
    </source>
</evidence>
<keyword evidence="3" id="KW-0813">Transport</keyword>
<sequence length="574" mass="62680">MKKTRLFRLKDWTIQDLVFLGFALTVVDFSGAKIADGFAQTPPDAGTLRNKIENELKKTKPKTRAPMRLPEEMKPLKGVVFKIDEFKFQGNALLKDELLASAVKEYENRAIDFNGLQAAAAAVGKLYREKGWLVRVYLPEQEIQDGSVVLQIVEAILGDVKLEGDESQRLNREKGQKYIEQAQKKGAPLSSSHVDRGLFLLDDLAGVSVSGRMVQGQNTGETDILLKFTDEPLLSGDAGIDNTGVRSTGRERLTANLNMNSLLKRGEKFTLSAIANKGSKYGRLALNMPVGYDGLALKADASVMSYKLTSPDFEDLGAKGDSTSFGLGFNYPLIRSQQENLNITGEVRHNNYLNKSSGEISSKYNNSKLVLGLNATSFDDHFGGGANAISADITYGRIALGDIDTSEDSDLKGGYSKITANLSRQQAISEDVSAYVKASAQWAKDNLDSSEEFYLGGLYGVRAYPGDEGGGSDALLLSAELRYRVHETVSVSAFYDWGRVRVNKNNDIASPADVNMYDLHAIGSSLSWDGPKGFGVDATYSTRLGNNPNRTTGGQDQDGTRIEHRLWLVANVSF</sequence>
<dbReference type="EMBL" id="FLYE01000007">
    <property type="protein sequence ID" value="SCA55991.1"/>
    <property type="molecule type" value="Genomic_DNA"/>
</dbReference>